<keyword evidence="1" id="KW-0812">Transmembrane</keyword>
<dbReference type="Proteomes" id="UP000521032">
    <property type="component" value="Unassembled WGS sequence"/>
</dbReference>
<keyword evidence="1" id="KW-0472">Membrane</keyword>
<dbReference type="AlphaFoldDB" id="A0A6V7RAA2"/>
<feature type="transmembrane region" description="Helical" evidence="1">
    <location>
        <begin position="6"/>
        <end position="31"/>
    </location>
</feature>
<evidence type="ECO:0000313" key="3">
    <source>
        <dbReference type="Proteomes" id="UP000521032"/>
    </source>
</evidence>
<name>A0A6V7RAA2_9BACL</name>
<proteinExistence type="predicted"/>
<gene>
    <name evidence="2" type="ORF">JEOSCH030_00717</name>
</gene>
<keyword evidence="1" id="KW-1133">Transmembrane helix</keyword>
<keyword evidence="3" id="KW-1185">Reference proteome</keyword>
<reference evidence="2 3" key="1">
    <citation type="submission" date="2020-07" db="EMBL/GenBank/DDBJ databases">
        <authorList>
            <person name="Criscuolo A."/>
        </authorList>
    </citation>
    <scope>NUCLEOTIDE SEQUENCE [LARGE SCALE GENOMIC DNA]</scope>
    <source>
        <strain evidence="3">CIP 111030</strain>
    </source>
</reference>
<dbReference type="EMBL" id="CAJEWE010000007">
    <property type="protein sequence ID" value="CAD2074502.1"/>
    <property type="molecule type" value="Genomic_DNA"/>
</dbReference>
<organism evidence="2 3">
    <name type="scientific">Phocicoccus schoeneichii</name>
    <dbReference type="NCBI Taxonomy" id="1812261"/>
    <lineage>
        <taxon>Bacteria</taxon>
        <taxon>Bacillati</taxon>
        <taxon>Bacillota</taxon>
        <taxon>Bacilli</taxon>
        <taxon>Bacillales</taxon>
        <taxon>Salinicoccaceae</taxon>
        <taxon>Phocicoccus</taxon>
    </lineage>
</organism>
<protein>
    <submittedName>
        <fullName evidence="2">Uncharacterized protein</fullName>
    </submittedName>
</protein>
<comment type="caution">
    <text evidence="2">The sequence shown here is derived from an EMBL/GenBank/DDBJ whole genome shotgun (WGS) entry which is preliminary data.</text>
</comment>
<evidence type="ECO:0000256" key="1">
    <source>
        <dbReference type="SAM" id="Phobius"/>
    </source>
</evidence>
<sequence length="37" mass="4029">MLLGSTMGWAIIGLFVAMPIYMLLFIGAMAIPSKKNK</sequence>
<evidence type="ECO:0000313" key="2">
    <source>
        <dbReference type="EMBL" id="CAD2074502.1"/>
    </source>
</evidence>
<accession>A0A6V7RAA2</accession>